<evidence type="ECO:0000313" key="7">
    <source>
        <dbReference type="EMBL" id="RXK86776.1"/>
    </source>
</evidence>
<dbReference type="GO" id="GO:0017004">
    <property type="term" value="P:cytochrome complex assembly"/>
    <property type="evidence" value="ECO:0007669"/>
    <property type="project" value="UniProtKB-KW"/>
</dbReference>
<dbReference type="OrthoDB" id="1095575at2"/>
<feature type="signal peptide" evidence="5">
    <location>
        <begin position="1"/>
        <end position="19"/>
    </location>
</feature>
<dbReference type="GO" id="GO:0016491">
    <property type="term" value="F:oxidoreductase activity"/>
    <property type="evidence" value="ECO:0007669"/>
    <property type="project" value="InterPro"/>
</dbReference>
<dbReference type="Gene3D" id="3.40.30.10">
    <property type="entry name" value="Glutaredoxin"/>
    <property type="match status" value="1"/>
</dbReference>
<dbReference type="PROSITE" id="PS51352">
    <property type="entry name" value="THIOREDOXIN_2"/>
    <property type="match status" value="1"/>
</dbReference>
<dbReference type="SUPFAM" id="SSF52833">
    <property type="entry name" value="Thioredoxin-like"/>
    <property type="match status" value="1"/>
</dbReference>
<dbReference type="Proteomes" id="UP000290545">
    <property type="component" value="Unassembled WGS sequence"/>
</dbReference>
<dbReference type="InterPro" id="IPR050553">
    <property type="entry name" value="Thioredoxin_ResA/DsbE_sf"/>
</dbReference>
<dbReference type="AlphaFoldDB" id="A0A4V1MAR3"/>
<proteinExistence type="predicted"/>
<keyword evidence="5" id="KW-0732">Signal</keyword>
<dbReference type="InterPro" id="IPR013766">
    <property type="entry name" value="Thioredoxin_domain"/>
</dbReference>
<evidence type="ECO:0000256" key="2">
    <source>
        <dbReference type="ARBA" id="ARBA00022748"/>
    </source>
</evidence>
<gene>
    <name evidence="7" type="ORF">ESB13_08250</name>
</gene>
<keyword evidence="3" id="KW-1015">Disulfide bond</keyword>
<organism evidence="7 8">
    <name type="scientific">Filimonas effusa</name>
    <dbReference type="NCBI Taxonomy" id="2508721"/>
    <lineage>
        <taxon>Bacteria</taxon>
        <taxon>Pseudomonadati</taxon>
        <taxon>Bacteroidota</taxon>
        <taxon>Chitinophagia</taxon>
        <taxon>Chitinophagales</taxon>
        <taxon>Chitinophagaceae</taxon>
        <taxon>Filimonas</taxon>
    </lineage>
</organism>
<protein>
    <submittedName>
        <fullName evidence="7">TlpA family protein disulfide reductase</fullName>
    </submittedName>
</protein>
<keyword evidence="2" id="KW-0201">Cytochrome c-type biogenesis</keyword>
<dbReference type="PANTHER" id="PTHR42852">
    <property type="entry name" value="THIOL:DISULFIDE INTERCHANGE PROTEIN DSBE"/>
    <property type="match status" value="1"/>
</dbReference>
<dbReference type="GO" id="GO:0030313">
    <property type="term" value="C:cell envelope"/>
    <property type="evidence" value="ECO:0007669"/>
    <property type="project" value="UniProtKB-SubCell"/>
</dbReference>
<feature type="chain" id="PRO_5020798444" evidence="5">
    <location>
        <begin position="20"/>
        <end position="447"/>
    </location>
</feature>
<reference evidence="7 8" key="1">
    <citation type="submission" date="2019-01" db="EMBL/GenBank/DDBJ databases">
        <title>Filimonas sp. strain TTM-71.</title>
        <authorList>
            <person name="Chen W.-M."/>
        </authorList>
    </citation>
    <scope>NUCLEOTIDE SEQUENCE [LARGE SCALE GENOMIC DNA]</scope>
    <source>
        <strain evidence="7 8">TTM-71</strain>
    </source>
</reference>
<accession>A0A4V1MAR3</accession>
<evidence type="ECO:0000256" key="3">
    <source>
        <dbReference type="ARBA" id="ARBA00023157"/>
    </source>
</evidence>
<feature type="domain" description="Thioredoxin" evidence="6">
    <location>
        <begin position="309"/>
        <end position="447"/>
    </location>
</feature>
<evidence type="ECO:0000256" key="1">
    <source>
        <dbReference type="ARBA" id="ARBA00004196"/>
    </source>
</evidence>
<evidence type="ECO:0000256" key="4">
    <source>
        <dbReference type="ARBA" id="ARBA00023284"/>
    </source>
</evidence>
<dbReference type="RefSeq" id="WP_129002524.1">
    <property type="nucleotide sequence ID" value="NZ_SDHZ01000001.1"/>
</dbReference>
<evidence type="ECO:0000256" key="5">
    <source>
        <dbReference type="SAM" id="SignalP"/>
    </source>
</evidence>
<evidence type="ECO:0000313" key="8">
    <source>
        <dbReference type="Proteomes" id="UP000290545"/>
    </source>
</evidence>
<dbReference type="GO" id="GO:0016209">
    <property type="term" value="F:antioxidant activity"/>
    <property type="evidence" value="ECO:0007669"/>
    <property type="project" value="InterPro"/>
</dbReference>
<dbReference type="InterPro" id="IPR036249">
    <property type="entry name" value="Thioredoxin-like_sf"/>
</dbReference>
<comment type="caution">
    <text evidence="7">The sequence shown here is derived from an EMBL/GenBank/DDBJ whole genome shotgun (WGS) entry which is preliminary data.</text>
</comment>
<keyword evidence="8" id="KW-1185">Reference proteome</keyword>
<dbReference type="EMBL" id="SDHZ01000001">
    <property type="protein sequence ID" value="RXK86776.1"/>
    <property type="molecule type" value="Genomic_DNA"/>
</dbReference>
<dbReference type="CDD" id="cd02966">
    <property type="entry name" value="TlpA_like_family"/>
    <property type="match status" value="1"/>
</dbReference>
<name>A0A4V1MAR3_9BACT</name>
<dbReference type="InterPro" id="IPR000866">
    <property type="entry name" value="AhpC/TSA"/>
</dbReference>
<keyword evidence="4" id="KW-0676">Redox-active center</keyword>
<sequence>MKKTFFLVGMLAMGTMVMAQGSILKGKFTKKLNSQVYANTVYLLKPFNGEMITVGAAVISSKDHSFSMNIGATGLDSLRYVAAGNEFYPVYLHKGEVVEIEAKDGVIVYSGTLSKENTVFAEWQKMIWPVRSITFLKNPSDVPSEQYAKTVDSLAKPVQEFVKKINTGNKRFDQEMKYMLPYSFTYEVVGPFTVGYEVGGRQEFPKYLQAAFASEKFADKNIWSLPFGYQYMVNFGFAKYMLYNGKIGMATDYLIPDMTSPELRANVIMKQLENGTAGNSKDFGAFDKYLLTPAQHAKMESFKKLVNMRKPGGSWVDFSYTDIDGKIRNLSDYLGKVVVVDVWATWCPPCIKEQPALEELEKAFEGKDVVFISLSIDTDKQKWADWVRNKKLSGVQLFTNSQGTIITDYKVTQIPQFMVFDKAGKTVSFDAPRPSTPALKSMIESKI</sequence>
<dbReference type="Pfam" id="PF00578">
    <property type="entry name" value="AhpC-TSA"/>
    <property type="match status" value="1"/>
</dbReference>
<dbReference type="PANTHER" id="PTHR42852:SF6">
    <property type="entry name" value="THIOL:DISULFIDE INTERCHANGE PROTEIN DSBE"/>
    <property type="match status" value="1"/>
</dbReference>
<comment type="subcellular location">
    <subcellularLocation>
        <location evidence="1">Cell envelope</location>
    </subcellularLocation>
</comment>
<evidence type="ECO:0000259" key="6">
    <source>
        <dbReference type="PROSITE" id="PS51352"/>
    </source>
</evidence>